<keyword evidence="4" id="KW-1185">Reference proteome</keyword>
<dbReference type="InterPro" id="IPR013783">
    <property type="entry name" value="Ig-like_fold"/>
</dbReference>
<evidence type="ECO:0000259" key="2">
    <source>
        <dbReference type="Pfam" id="PF16561"/>
    </source>
</evidence>
<protein>
    <submittedName>
        <fullName evidence="3">1,4-alpha-glucan branching enzyme</fullName>
    </submittedName>
</protein>
<dbReference type="InterPro" id="IPR050827">
    <property type="entry name" value="CRP1_MDG1_kinase"/>
</dbReference>
<evidence type="ECO:0000313" key="4">
    <source>
        <dbReference type="Proteomes" id="UP000215027"/>
    </source>
</evidence>
<name>A0A160T0Q9_9CHLR</name>
<dbReference type="SUPFAM" id="SSF81296">
    <property type="entry name" value="E set domains"/>
    <property type="match status" value="1"/>
</dbReference>
<dbReference type="OrthoDB" id="5451596at2"/>
<reference evidence="3" key="1">
    <citation type="submission" date="2016-01" db="EMBL/GenBank/DDBJ databases">
        <authorList>
            <person name="Mcilroy J.S."/>
            <person name="Karst M S."/>
            <person name="Albertsen M."/>
        </authorList>
    </citation>
    <scope>NUCLEOTIDE SEQUENCE</scope>
    <source>
        <strain evidence="3">Cfx-K</strain>
    </source>
</reference>
<dbReference type="KEGG" id="pbf:CFX0092_A1663"/>
<sequence length="97" mass="10942">MLKKKYVKSKDEYEVTFELPAEATDVALICEANGWEPVAMKKSKGTFAAKLRLPANGSYQYRFLVNNSEWVNDEAADRYVANEHGTTNSVVETYSVN</sequence>
<dbReference type="EMBL" id="LN890655">
    <property type="protein sequence ID" value="CUS03541.2"/>
    <property type="molecule type" value="Genomic_DNA"/>
</dbReference>
<dbReference type="InterPro" id="IPR014756">
    <property type="entry name" value="Ig_E-set"/>
</dbReference>
<dbReference type="RefSeq" id="WP_095043015.1">
    <property type="nucleotide sequence ID" value="NZ_LN890655.1"/>
</dbReference>
<evidence type="ECO:0000256" key="1">
    <source>
        <dbReference type="ARBA" id="ARBA00010926"/>
    </source>
</evidence>
<dbReference type="InterPro" id="IPR032640">
    <property type="entry name" value="AMPK1_CBM"/>
</dbReference>
<dbReference type="Proteomes" id="UP000215027">
    <property type="component" value="Chromosome I"/>
</dbReference>
<dbReference type="AlphaFoldDB" id="A0A160T0Q9"/>
<proteinExistence type="inferred from homology"/>
<dbReference type="CDD" id="cd07184">
    <property type="entry name" value="E_set_Isoamylase_like_N"/>
    <property type="match status" value="1"/>
</dbReference>
<evidence type="ECO:0000313" key="3">
    <source>
        <dbReference type="EMBL" id="CUS03541.2"/>
    </source>
</evidence>
<dbReference type="PANTHER" id="PTHR10343:SF84">
    <property type="entry name" value="5'-AMP-ACTIVATED PROTEIN KINASE SUBUNIT BETA-1"/>
    <property type="match status" value="1"/>
</dbReference>
<feature type="domain" description="AMP-activated protein kinase glycogen-binding" evidence="2">
    <location>
        <begin position="14"/>
        <end position="93"/>
    </location>
</feature>
<accession>A0A160T0Q9</accession>
<dbReference type="Pfam" id="PF16561">
    <property type="entry name" value="AMPK1_CBM"/>
    <property type="match status" value="1"/>
</dbReference>
<organism evidence="3 4">
    <name type="scientific">Candidatus Promineifilum breve</name>
    <dbReference type="NCBI Taxonomy" id="1806508"/>
    <lineage>
        <taxon>Bacteria</taxon>
        <taxon>Bacillati</taxon>
        <taxon>Chloroflexota</taxon>
        <taxon>Ardenticatenia</taxon>
        <taxon>Candidatus Promineifilales</taxon>
        <taxon>Candidatus Promineifilaceae</taxon>
        <taxon>Candidatus Promineifilum</taxon>
    </lineage>
</organism>
<dbReference type="PANTHER" id="PTHR10343">
    <property type="entry name" value="5'-AMP-ACTIVATED PROTEIN KINASE , BETA SUBUNIT"/>
    <property type="match status" value="1"/>
</dbReference>
<gene>
    <name evidence="3" type="ORF">CFX0092_A1663</name>
</gene>
<comment type="similarity">
    <text evidence="1">Belongs to the 5'-AMP-activated protein kinase beta subunit family.</text>
</comment>
<dbReference type="Gene3D" id="2.60.40.10">
    <property type="entry name" value="Immunoglobulins"/>
    <property type="match status" value="1"/>
</dbReference>